<dbReference type="InterPro" id="IPR050185">
    <property type="entry name" value="Ub_carboxyl-term_hydrolase"/>
</dbReference>
<dbReference type="CDD" id="cd02674">
    <property type="entry name" value="Peptidase_C19R"/>
    <property type="match status" value="1"/>
</dbReference>
<feature type="region of interest" description="Disordered" evidence="3">
    <location>
        <begin position="288"/>
        <end position="311"/>
    </location>
</feature>
<dbReference type="Pfam" id="PF06337">
    <property type="entry name" value="DUSP"/>
    <property type="match status" value="1"/>
</dbReference>
<dbReference type="SMART" id="SM00695">
    <property type="entry name" value="DUSP"/>
    <property type="match status" value="1"/>
</dbReference>
<dbReference type="InterPro" id="IPR057372">
    <property type="entry name" value="Ubiquitin_UBP8/5"/>
</dbReference>
<dbReference type="GO" id="GO:0016579">
    <property type="term" value="P:protein deubiquitination"/>
    <property type="evidence" value="ECO:0007669"/>
    <property type="project" value="InterPro"/>
</dbReference>
<dbReference type="GO" id="GO:0007265">
    <property type="term" value="P:Ras protein signal transduction"/>
    <property type="evidence" value="ECO:0000318"/>
    <property type="project" value="GO_Central"/>
</dbReference>
<dbReference type="eggNOG" id="KOG1870">
    <property type="taxonomic scope" value="Eukaryota"/>
</dbReference>
<dbReference type="MEROPS" id="C19.093"/>
<dbReference type="AlphaFoldDB" id="W1NXN1"/>
<dbReference type="PROSITE" id="PS50235">
    <property type="entry name" value="USP_3"/>
    <property type="match status" value="1"/>
</dbReference>
<dbReference type="InterPro" id="IPR006615">
    <property type="entry name" value="Pept_C19_DUSP"/>
</dbReference>
<dbReference type="HOGENOM" id="CLU_001060_7_1_1"/>
<feature type="domain" description="DUSP" evidence="5">
    <location>
        <begin position="10"/>
        <end position="138"/>
    </location>
</feature>
<keyword evidence="7" id="KW-1185">Reference proteome</keyword>
<organism evidence="6 7">
    <name type="scientific">Amborella trichopoda</name>
    <dbReference type="NCBI Taxonomy" id="13333"/>
    <lineage>
        <taxon>Eukaryota</taxon>
        <taxon>Viridiplantae</taxon>
        <taxon>Streptophyta</taxon>
        <taxon>Embryophyta</taxon>
        <taxon>Tracheophyta</taxon>
        <taxon>Spermatophyta</taxon>
        <taxon>Magnoliopsida</taxon>
        <taxon>Amborellales</taxon>
        <taxon>Amborellaceae</taxon>
        <taxon>Amborella</taxon>
    </lineage>
</organism>
<keyword evidence="2" id="KW-0645">Protease</keyword>
<dbReference type="InterPro" id="IPR018200">
    <property type="entry name" value="USP_CS"/>
</dbReference>
<dbReference type="OMA" id="NHSRGDQ"/>
<dbReference type="InterPro" id="IPR001394">
    <property type="entry name" value="Peptidase_C19_UCH"/>
</dbReference>
<dbReference type="GO" id="GO:0007032">
    <property type="term" value="P:endosome organization"/>
    <property type="evidence" value="ECO:0000318"/>
    <property type="project" value="GO_Central"/>
</dbReference>
<dbReference type="SUPFAM" id="SSF54001">
    <property type="entry name" value="Cysteine proteinases"/>
    <property type="match status" value="1"/>
</dbReference>
<feature type="domain" description="USP" evidence="4">
    <location>
        <begin position="318"/>
        <end position="912"/>
    </location>
</feature>
<proteinExistence type="inferred from homology"/>
<evidence type="ECO:0000313" key="7">
    <source>
        <dbReference type="Proteomes" id="UP000017836"/>
    </source>
</evidence>
<evidence type="ECO:0000256" key="2">
    <source>
        <dbReference type="RuleBase" id="RU366025"/>
    </source>
</evidence>
<dbReference type="PROSITE" id="PS51283">
    <property type="entry name" value="DUSP"/>
    <property type="match status" value="1"/>
</dbReference>
<dbReference type="InterPro" id="IPR035927">
    <property type="entry name" value="DUSP-like_sf"/>
</dbReference>
<comment type="similarity">
    <text evidence="1 2">Belongs to the peptidase C19 family.</text>
</comment>
<dbReference type="PANTHER" id="PTHR21646">
    <property type="entry name" value="UBIQUITIN CARBOXYL-TERMINAL HYDROLASE"/>
    <property type="match status" value="1"/>
</dbReference>
<comment type="function">
    <text evidence="2">Recognizes and hydrolyzes the peptide bond at the C-terminal Gly of ubiquitin. Involved in the processing of poly-ubiquitin precursors as well as that of ubiquitinated proteins.</text>
</comment>
<evidence type="ECO:0000259" key="5">
    <source>
        <dbReference type="PROSITE" id="PS51283"/>
    </source>
</evidence>
<accession>W1NXN1</accession>
<dbReference type="Proteomes" id="UP000017836">
    <property type="component" value="Unassembled WGS sequence"/>
</dbReference>
<dbReference type="Gramene" id="ERN00408">
    <property type="protein sequence ID" value="ERN00408"/>
    <property type="gene ID" value="AMTR_s00100p00025590"/>
</dbReference>
<dbReference type="EC" id="3.4.19.12" evidence="2"/>
<dbReference type="EMBL" id="KI394904">
    <property type="protein sequence ID" value="ERN00408.1"/>
    <property type="molecule type" value="Genomic_DNA"/>
</dbReference>
<evidence type="ECO:0000259" key="4">
    <source>
        <dbReference type="PROSITE" id="PS50235"/>
    </source>
</evidence>
<dbReference type="Gene3D" id="3.10.20.90">
    <property type="entry name" value="Phosphatidylinositol 3-kinase Catalytic Subunit, Chain A, domain 1"/>
    <property type="match status" value="1"/>
</dbReference>
<dbReference type="Gene3D" id="3.90.70.10">
    <property type="entry name" value="Cysteine proteinases"/>
    <property type="match status" value="2"/>
</dbReference>
<dbReference type="InterPro" id="IPR028889">
    <property type="entry name" value="USP"/>
</dbReference>
<keyword evidence="2" id="KW-0833">Ubl conjugation pathway</keyword>
<dbReference type="PROSITE" id="PS00973">
    <property type="entry name" value="USP_2"/>
    <property type="match status" value="1"/>
</dbReference>
<reference evidence="7" key="1">
    <citation type="journal article" date="2013" name="Science">
        <title>The Amborella genome and the evolution of flowering plants.</title>
        <authorList>
            <consortium name="Amborella Genome Project"/>
        </authorList>
    </citation>
    <scope>NUCLEOTIDE SEQUENCE [LARGE SCALE GENOMIC DNA]</scope>
</reference>
<dbReference type="GO" id="GO:0006508">
    <property type="term" value="P:proteolysis"/>
    <property type="evidence" value="ECO:0007669"/>
    <property type="project" value="UniProtKB-KW"/>
</dbReference>
<dbReference type="STRING" id="13333.W1NXN1"/>
<dbReference type="PANTHER" id="PTHR21646:SF46">
    <property type="entry name" value="UBIQUITIN CARBOXYL-TERMINAL HYDROLASE"/>
    <property type="match status" value="1"/>
</dbReference>
<dbReference type="InterPro" id="IPR038765">
    <property type="entry name" value="Papain-like_cys_pep_sf"/>
</dbReference>
<evidence type="ECO:0000313" key="6">
    <source>
        <dbReference type="EMBL" id="ERN00408.1"/>
    </source>
</evidence>
<gene>
    <name evidence="6" type="ORF">AMTR_s00100p00025590</name>
</gene>
<dbReference type="GO" id="GO:0004843">
    <property type="term" value="F:cysteine-type deubiquitinase activity"/>
    <property type="evidence" value="ECO:0007669"/>
    <property type="project" value="UniProtKB-UniRule"/>
</dbReference>
<dbReference type="Pfam" id="PF25242">
    <property type="entry name" value="Ubiquitin_UBP8"/>
    <property type="match status" value="1"/>
</dbReference>
<comment type="catalytic activity">
    <reaction evidence="2">
        <text>Thiol-dependent hydrolysis of ester, thioester, amide, peptide and isopeptide bonds formed by the C-terminal Gly of ubiquitin (a 76-residue protein attached to proteins as an intracellular targeting signal).</text>
        <dbReference type="EC" id="3.4.19.12"/>
    </reaction>
</comment>
<dbReference type="PROSITE" id="PS00972">
    <property type="entry name" value="USP_1"/>
    <property type="match status" value="1"/>
</dbReference>
<keyword evidence="2" id="KW-0378">Hydrolase</keyword>
<keyword evidence="2" id="KW-0788">Thiol protease</keyword>
<sequence>MGREIESVPLSPAEEARIVKEKTDSAESNLKEGASFYVLSNRWWRSWQEYVGQDARSDLNEGNFSHWEYAKKASSVIALRPGSIDNTDLVIDVMDEGGEMELRRSLEEGHDYVLVPDDVWKQLFEWYKGGPVLPRKMISDGPSHKGFSIEVYPLQLHLILANDNTKSVIRISKKGTVKELYSKCCELLKLDSEKVRIWDYFNKKRHALLTNFDQTLEDAQLQMDQEILLELQVNGNWPDETSNSVMGNELALVAIEPSKSSLTIAGGSTYNGHSESYGPDLLGSSSIRSSNMEGAHKNVDDASELPSSNAKGSGGGLTGLINLGNTCFMNSALQCLVHTPKLVEFFLQDYNKEINQHNPLGMKGELARAFGDLLRELWSPGKSPIAPRAFKATLARFASQFSGYNQHDSQELLAFLLDGLHEDLNRVIQKPYSVTNDPNGRPDEDVAEENWASHKARNDSIIVETCQGQYKSTVVCPDCSKVSVTFDPLMYMSLPLPSTATRAMTIMVFYGDGSALTMPFTVTVPKQGCCKDIIQALHEPCSLNAHESLLLAEVYNHQIYRYLDNPFELISGIKDDDHIVAYRLPANRNKLPLLQLKHHRKDMYAQHGGQRKFFGTPLITCLPEGGCTGAVIQTAVKALLAPLMRATAFPPPNLVKSKKESGSPLPVNDDIKMENCNPNTEFKDGPIALDAVSSFSLWLIDDRGFGKDVQIENDTTYSLTASSKTVVTMSWSEKDLDLYDISYLEDLPEVFKLGYAVKKTKQETISLFSCLEVFLKEEPLGPNDMWYCPSCKADRQAIKKLDLWRLPDILVVHLKRFSFNRYMKTKLDTFVNFPIHNLDLTKYVKSNTPDPHVYELYAVSNHYGSLSGGHYTAYVKLFEENRWYNFDDSHVSPVSEEGIKTSAAYVLFYRRIKK</sequence>
<protein>
    <recommendedName>
        <fullName evidence="2">Ubiquitin carboxyl-terminal hydrolase</fullName>
        <ecNumber evidence="2">3.4.19.12</ecNumber>
    </recommendedName>
</protein>
<evidence type="ECO:0000256" key="1">
    <source>
        <dbReference type="ARBA" id="ARBA00009085"/>
    </source>
</evidence>
<name>W1NXN1_AMBTC</name>
<evidence type="ECO:0000256" key="3">
    <source>
        <dbReference type="SAM" id="MobiDB-lite"/>
    </source>
</evidence>
<dbReference type="Gene3D" id="3.30.2230.10">
    <property type="entry name" value="DUSP-like"/>
    <property type="match status" value="1"/>
</dbReference>
<dbReference type="Pfam" id="PF00443">
    <property type="entry name" value="UCH"/>
    <property type="match status" value="1"/>
</dbReference>
<dbReference type="SUPFAM" id="SSF143791">
    <property type="entry name" value="DUSP-like"/>
    <property type="match status" value="1"/>
</dbReference>